<reference evidence="1 2" key="1">
    <citation type="submission" date="2018-06" db="EMBL/GenBank/DDBJ databases">
        <title>Comparative genomics reveals the genomic features of Rhizophagus irregularis, R. cerebriforme, R. diaphanum and Gigaspora rosea, and their symbiotic lifestyle signature.</title>
        <authorList>
            <person name="Morin E."/>
            <person name="San Clemente H."/>
            <person name="Chen E.C.H."/>
            <person name="De La Providencia I."/>
            <person name="Hainaut M."/>
            <person name="Kuo A."/>
            <person name="Kohler A."/>
            <person name="Murat C."/>
            <person name="Tang N."/>
            <person name="Roy S."/>
            <person name="Loubradou J."/>
            <person name="Henrissat B."/>
            <person name="Grigoriev I.V."/>
            <person name="Corradi N."/>
            <person name="Roux C."/>
            <person name="Martin F.M."/>
        </authorList>
    </citation>
    <scope>NUCLEOTIDE SEQUENCE [LARGE SCALE GENOMIC DNA]</scope>
    <source>
        <strain evidence="1 2">DAOM 194757</strain>
    </source>
</reference>
<gene>
    <name evidence="1" type="ORF">C2G38_2041713</name>
</gene>
<keyword evidence="2" id="KW-1185">Reference proteome</keyword>
<accession>A0A397UQT6</accession>
<evidence type="ECO:0000313" key="1">
    <source>
        <dbReference type="EMBL" id="RIB12574.1"/>
    </source>
</evidence>
<comment type="caution">
    <text evidence="1">The sequence shown here is derived from an EMBL/GenBank/DDBJ whole genome shotgun (WGS) entry which is preliminary data.</text>
</comment>
<dbReference type="Proteomes" id="UP000266673">
    <property type="component" value="Unassembled WGS sequence"/>
</dbReference>
<dbReference type="AlphaFoldDB" id="A0A397UQT6"/>
<sequence length="156" mass="17995">MEKETYQHLVKYLSELVVPLEFDHTRIRKLKSQARNYIVHEGILYKKKNNNNIKGDSQILKESRVMARTNILKSQGKQKLIHDRKYHLLISLLEAKSGVIGQNSMLEKEASWQKRNGVKPQRESYGLISQWGKKDCCKNVEESASTLYYPGGGICT</sequence>
<evidence type="ECO:0000313" key="2">
    <source>
        <dbReference type="Proteomes" id="UP000266673"/>
    </source>
</evidence>
<proteinExistence type="predicted"/>
<dbReference type="EMBL" id="QKWP01001010">
    <property type="protein sequence ID" value="RIB12574.1"/>
    <property type="molecule type" value="Genomic_DNA"/>
</dbReference>
<organism evidence="1 2">
    <name type="scientific">Gigaspora rosea</name>
    <dbReference type="NCBI Taxonomy" id="44941"/>
    <lineage>
        <taxon>Eukaryota</taxon>
        <taxon>Fungi</taxon>
        <taxon>Fungi incertae sedis</taxon>
        <taxon>Mucoromycota</taxon>
        <taxon>Glomeromycotina</taxon>
        <taxon>Glomeromycetes</taxon>
        <taxon>Diversisporales</taxon>
        <taxon>Gigasporaceae</taxon>
        <taxon>Gigaspora</taxon>
    </lineage>
</organism>
<name>A0A397UQT6_9GLOM</name>
<protein>
    <submittedName>
        <fullName evidence="1">Uncharacterized protein</fullName>
    </submittedName>
</protein>